<sequence>MTDNYGRDLDLNLLRVFAVVAESGGVTAAAQKLYLTQPGVSAALRRLQTAMGAPLFARQGRGLTLTRRGEQLLTSVKPHLRALTEAALKPAAFDPKTSDRTLRLGMSDATEGWLLPALVRVLGNEAPSMKVIAIPVQFRSVGEAIATRAVDMAVTVADEMPAGTLRKDLFWGGFVLLFDPRHNRIGAEIREAEYFAKEHVVVSYNGDLRGVVEDMFHKSRRVRCSVSTFSHVGALVDDTPLLATVPTIVASYVRETKPHLATAKLPFGIRGASLELLWPAALDDDDACRFVREKIEILTKDAFARSRELEVRPKRKPKKSRVRS</sequence>
<dbReference type="InterPro" id="IPR036390">
    <property type="entry name" value="WH_DNA-bd_sf"/>
</dbReference>
<dbReference type="PANTHER" id="PTHR30118">
    <property type="entry name" value="HTH-TYPE TRANSCRIPTIONAL REGULATOR LEUO-RELATED"/>
    <property type="match status" value="1"/>
</dbReference>
<dbReference type="PANTHER" id="PTHR30118:SF15">
    <property type="entry name" value="TRANSCRIPTIONAL REGULATORY PROTEIN"/>
    <property type="match status" value="1"/>
</dbReference>
<keyword evidence="4" id="KW-0804">Transcription</keyword>
<dbReference type="PATRIC" id="fig|1391654.3.peg.11321"/>
<dbReference type="Pfam" id="PF03466">
    <property type="entry name" value="LysR_substrate"/>
    <property type="match status" value="1"/>
</dbReference>
<evidence type="ECO:0000256" key="2">
    <source>
        <dbReference type="ARBA" id="ARBA00023015"/>
    </source>
</evidence>
<evidence type="ECO:0000259" key="5">
    <source>
        <dbReference type="PROSITE" id="PS50931"/>
    </source>
</evidence>
<dbReference type="RefSeq" id="WP_146655095.1">
    <property type="nucleotide sequence ID" value="NZ_CP012333.1"/>
</dbReference>
<keyword evidence="7" id="KW-1185">Reference proteome</keyword>
<name>A0A0K1QFQ8_9BACT</name>
<dbReference type="InterPro" id="IPR000847">
    <property type="entry name" value="LysR_HTH_N"/>
</dbReference>
<dbReference type="InterPro" id="IPR050389">
    <property type="entry name" value="LysR-type_TF"/>
</dbReference>
<dbReference type="STRING" id="1391654.AKJ09_11155"/>
<accession>A0A0K1QFQ8</accession>
<keyword evidence="2" id="KW-0805">Transcription regulation</keyword>
<dbReference type="PRINTS" id="PR00039">
    <property type="entry name" value="HTHLYSR"/>
</dbReference>
<gene>
    <name evidence="6" type="ORF">AKJ09_11155</name>
</gene>
<dbReference type="Pfam" id="PF00126">
    <property type="entry name" value="HTH_1"/>
    <property type="match status" value="1"/>
</dbReference>
<comment type="similarity">
    <text evidence="1">Belongs to the LysR transcriptional regulatory family.</text>
</comment>
<organism evidence="6 7">
    <name type="scientific">Labilithrix luteola</name>
    <dbReference type="NCBI Taxonomy" id="1391654"/>
    <lineage>
        <taxon>Bacteria</taxon>
        <taxon>Pseudomonadati</taxon>
        <taxon>Myxococcota</taxon>
        <taxon>Polyangia</taxon>
        <taxon>Polyangiales</taxon>
        <taxon>Labilitrichaceae</taxon>
        <taxon>Labilithrix</taxon>
    </lineage>
</organism>
<proteinExistence type="inferred from homology"/>
<dbReference type="Gene3D" id="3.40.190.10">
    <property type="entry name" value="Periplasmic binding protein-like II"/>
    <property type="match status" value="2"/>
</dbReference>
<evidence type="ECO:0000256" key="1">
    <source>
        <dbReference type="ARBA" id="ARBA00009437"/>
    </source>
</evidence>
<dbReference type="InterPro" id="IPR036388">
    <property type="entry name" value="WH-like_DNA-bd_sf"/>
</dbReference>
<reference evidence="6 7" key="1">
    <citation type="submission" date="2015-08" db="EMBL/GenBank/DDBJ databases">
        <authorList>
            <person name="Babu N.S."/>
            <person name="Beckwith C.J."/>
            <person name="Beseler K.G."/>
            <person name="Brison A."/>
            <person name="Carone J.V."/>
            <person name="Caskin T.P."/>
            <person name="Diamond M."/>
            <person name="Durham M.E."/>
            <person name="Foxe J.M."/>
            <person name="Go M."/>
            <person name="Henderson B.A."/>
            <person name="Jones I.B."/>
            <person name="McGettigan J.A."/>
            <person name="Micheletti S.J."/>
            <person name="Nasrallah M.E."/>
            <person name="Ortiz D."/>
            <person name="Piller C.R."/>
            <person name="Privatt S.R."/>
            <person name="Schneider S.L."/>
            <person name="Sharp S."/>
            <person name="Smith T.C."/>
            <person name="Stanton J.D."/>
            <person name="Ullery H.E."/>
            <person name="Wilson R.J."/>
            <person name="Serrano M.G."/>
            <person name="Buck G."/>
            <person name="Lee V."/>
            <person name="Wang Y."/>
            <person name="Carvalho R."/>
            <person name="Voegtly L."/>
            <person name="Shi R."/>
            <person name="Duckworth R."/>
            <person name="Johnson A."/>
            <person name="Loviza R."/>
            <person name="Walstead R."/>
            <person name="Shah Z."/>
            <person name="Kiflezghi M."/>
            <person name="Wade K."/>
            <person name="Ball S.L."/>
            <person name="Bradley K.W."/>
            <person name="Asai D.J."/>
            <person name="Bowman C.A."/>
            <person name="Russell D.A."/>
            <person name="Pope W.H."/>
            <person name="Jacobs-Sera D."/>
            <person name="Hendrix R.W."/>
            <person name="Hatfull G.F."/>
        </authorList>
    </citation>
    <scope>NUCLEOTIDE SEQUENCE [LARGE SCALE GENOMIC DNA]</scope>
    <source>
        <strain evidence="6 7">DSM 27648</strain>
    </source>
</reference>
<dbReference type="KEGG" id="llu:AKJ09_11155"/>
<dbReference type="InterPro" id="IPR005119">
    <property type="entry name" value="LysR_subst-bd"/>
</dbReference>
<keyword evidence="3" id="KW-0238">DNA-binding</keyword>
<dbReference type="Proteomes" id="UP000064967">
    <property type="component" value="Chromosome"/>
</dbReference>
<protein>
    <submittedName>
        <fullName evidence="6">Transcriptional regulator, LysR family</fullName>
    </submittedName>
</protein>
<evidence type="ECO:0000313" key="6">
    <source>
        <dbReference type="EMBL" id="AKV04492.1"/>
    </source>
</evidence>
<dbReference type="SUPFAM" id="SSF53850">
    <property type="entry name" value="Periplasmic binding protein-like II"/>
    <property type="match status" value="1"/>
</dbReference>
<dbReference type="Gene3D" id="1.10.10.10">
    <property type="entry name" value="Winged helix-like DNA-binding domain superfamily/Winged helix DNA-binding domain"/>
    <property type="match status" value="1"/>
</dbReference>
<dbReference type="PROSITE" id="PS50931">
    <property type="entry name" value="HTH_LYSR"/>
    <property type="match status" value="1"/>
</dbReference>
<dbReference type="OrthoDB" id="9774011at2"/>
<dbReference type="GO" id="GO:0003677">
    <property type="term" value="F:DNA binding"/>
    <property type="evidence" value="ECO:0007669"/>
    <property type="project" value="UniProtKB-KW"/>
</dbReference>
<dbReference type="SUPFAM" id="SSF46785">
    <property type="entry name" value="Winged helix' DNA-binding domain"/>
    <property type="match status" value="1"/>
</dbReference>
<feature type="domain" description="HTH lysR-type" evidence="5">
    <location>
        <begin position="9"/>
        <end position="66"/>
    </location>
</feature>
<evidence type="ECO:0000256" key="3">
    <source>
        <dbReference type="ARBA" id="ARBA00023125"/>
    </source>
</evidence>
<dbReference type="GO" id="GO:0003700">
    <property type="term" value="F:DNA-binding transcription factor activity"/>
    <property type="evidence" value="ECO:0007669"/>
    <property type="project" value="InterPro"/>
</dbReference>
<dbReference type="AlphaFoldDB" id="A0A0K1QFQ8"/>
<evidence type="ECO:0000256" key="4">
    <source>
        <dbReference type="ARBA" id="ARBA00023163"/>
    </source>
</evidence>
<evidence type="ECO:0000313" key="7">
    <source>
        <dbReference type="Proteomes" id="UP000064967"/>
    </source>
</evidence>
<dbReference type="EMBL" id="CP012333">
    <property type="protein sequence ID" value="AKV04492.1"/>
    <property type="molecule type" value="Genomic_DNA"/>
</dbReference>